<accession>A0A554WB02</accession>
<keyword evidence="2" id="KW-1185">Reference proteome</keyword>
<proteinExistence type="predicted"/>
<dbReference type="InterPro" id="IPR009061">
    <property type="entry name" value="DNA-bd_dom_put_sf"/>
</dbReference>
<reference evidence="1 2" key="1">
    <citation type="submission" date="2019-07" db="EMBL/GenBank/DDBJ databases">
        <title>Tepidimonas alkaliphilus YIM 72238 draft genome.</title>
        <authorList>
            <person name="Da Costa M.S."/>
            <person name="Froufe H.J.C."/>
            <person name="Egas C."/>
            <person name="Albuquerque L."/>
        </authorList>
    </citation>
    <scope>NUCLEOTIDE SEQUENCE [LARGE SCALE GENOMIC DNA]</scope>
    <source>
        <strain evidence="1 2">YIM 72238</strain>
    </source>
</reference>
<name>A0A554WB02_9BURK</name>
<sequence>MKLSEANEIAIDPRVRPILTTHEAAEILCRKPQTLRVWASLGRGPLQPVRISGRLGWRTADVLRLIREGSK</sequence>
<dbReference type="RefSeq" id="WP_143889473.1">
    <property type="nucleotide sequence ID" value="NZ_VJNB01000002.1"/>
</dbReference>
<evidence type="ECO:0000313" key="1">
    <source>
        <dbReference type="EMBL" id="TSE20757.1"/>
    </source>
</evidence>
<comment type="caution">
    <text evidence="1">The sequence shown here is derived from an EMBL/GenBank/DDBJ whole genome shotgun (WGS) entry which is preliminary data.</text>
</comment>
<protein>
    <recommendedName>
        <fullName evidence="3">Helix-turn-helix domain protein</fullName>
    </recommendedName>
</protein>
<dbReference type="EMBL" id="VJNB01000002">
    <property type="protein sequence ID" value="TSE20757.1"/>
    <property type="molecule type" value="Genomic_DNA"/>
</dbReference>
<gene>
    <name evidence="1" type="ORF">Talka_00420</name>
</gene>
<dbReference type="AlphaFoldDB" id="A0A554WB02"/>
<dbReference type="SUPFAM" id="SSF46955">
    <property type="entry name" value="Putative DNA-binding domain"/>
    <property type="match status" value="1"/>
</dbReference>
<dbReference type="Proteomes" id="UP000315736">
    <property type="component" value="Unassembled WGS sequence"/>
</dbReference>
<evidence type="ECO:0008006" key="3">
    <source>
        <dbReference type="Google" id="ProtNLM"/>
    </source>
</evidence>
<organism evidence="1 2">
    <name type="scientific">Tepidimonas alkaliphilus</name>
    <dbReference type="NCBI Taxonomy" id="2588942"/>
    <lineage>
        <taxon>Bacteria</taxon>
        <taxon>Pseudomonadati</taxon>
        <taxon>Pseudomonadota</taxon>
        <taxon>Betaproteobacteria</taxon>
        <taxon>Burkholderiales</taxon>
        <taxon>Tepidimonas</taxon>
    </lineage>
</organism>
<dbReference type="OrthoDB" id="6615103at2"/>
<evidence type="ECO:0000313" key="2">
    <source>
        <dbReference type="Proteomes" id="UP000315736"/>
    </source>
</evidence>